<dbReference type="Proteomes" id="UP000076567">
    <property type="component" value="Unassembled WGS sequence"/>
</dbReference>
<evidence type="ECO:0000256" key="7">
    <source>
        <dbReference type="SAM" id="SignalP"/>
    </source>
</evidence>
<name>A0A163R1N1_9BACL</name>
<sequence>MTKGVCFMKWKKSISVFVIMTSVFAFNSHHEQVGAVGTVEGPVISEIAWMGTTIDANDEWIELYNPTLQTIQLDGWTLKSSDGTPSIQLNGSINPGDTFLLERTDDSTIPGVTADQIFTGALSNTGEILQLTNPSNGISDSISKWYAGDATSRATMERKSMSTSGDDNQNWKTATANYDAGFGTPGNIQSTSNGQAEQLNNVSNDVGAINVYFNKSALTQFATPGNGANYNINLEKRLLARINSATHSIDIATYEINLPNIVNALIEKASSGVSVRMLADSKPLSDAEHDARYELMKIYLEKLARGKDGVVNTADDVHIFSDSIIFAVEDSAKRTEYNLPSVGFNDFTQRTVTVGSQSQTGHMLVDGESKGTDAYYSPDTQMHNKFVVIDGKWVFTGSWNFTTTGLYGTDENRSNGILDGNSNHSIELHSSELSTIYKTEFDEMWGNAGTKPDANISNFGSRKTDNTPHQVSVGGKMVQVYFSPGDNAVPKMNETLQQSAHQNTYFSIFAWSDQALVDTLKVKWEGSPNDLEGTKTGFDIKGVFDDSFWNMWWSASIDMTGRTATQTSTNNPNTRWKNPAPVFMDKESRKLHHKYFIIDADTSSDPLVITGSTNWSTNGNDVNDENALWVHDIAITNQFKQEFMARYEQAGGTIN</sequence>
<dbReference type="PANTHER" id="PTHR43856">
    <property type="entry name" value="CARDIOLIPIN HYDROLASE"/>
    <property type="match status" value="1"/>
</dbReference>
<dbReference type="SUPFAM" id="SSF74853">
    <property type="entry name" value="Lamin A/C globular tail domain"/>
    <property type="match status" value="1"/>
</dbReference>
<proteinExistence type="inferred from homology"/>
<reference evidence="11" key="1">
    <citation type="submission" date="2016-01" db="EMBL/GenBank/DDBJ databases">
        <title>Draft genome of Chromobacterium sp. F49.</title>
        <authorList>
            <person name="Hong K.W."/>
        </authorList>
    </citation>
    <scope>NUCLEOTIDE SEQUENCE [LARGE SCALE GENOMIC DNA]</scope>
    <source>
        <strain evidence="11">P7IIIA</strain>
    </source>
</reference>
<dbReference type="Gene3D" id="3.30.870.10">
    <property type="entry name" value="Endonuclease Chain A"/>
    <property type="match status" value="2"/>
</dbReference>
<evidence type="ECO:0000256" key="4">
    <source>
        <dbReference type="ARBA" id="ARBA00022801"/>
    </source>
</evidence>
<accession>A0A163R1N1</accession>
<comment type="caution">
    <text evidence="10">The sequence shown here is derived from an EMBL/GenBank/DDBJ whole genome shotgun (WGS) entry which is preliminary data.</text>
</comment>
<dbReference type="Pfam" id="PF13091">
    <property type="entry name" value="PLDc_2"/>
    <property type="match status" value="2"/>
</dbReference>
<dbReference type="GO" id="GO:0016042">
    <property type="term" value="P:lipid catabolic process"/>
    <property type="evidence" value="ECO:0007669"/>
    <property type="project" value="UniProtKB-KW"/>
</dbReference>
<dbReference type="GO" id="GO:0006793">
    <property type="term" value="P:phosphorus metabolic process"/>
    <property type="evidence" value="ECO:0007669"/>
    <property type="project" value="UniProtKB-ARBA"/>
</dbReference>
<protein>
    <recommendedName>
        <fullName evidence="3">phospholipase D</fullName>
        <ecNumber evidence="3">3.1.4.4</ecNumber>
    </recommendedName>
</protein>
<dbReference type="InterPro" id="IPR025202">
    <property type="entry name" value="PLD-like_dom"/>
</dbReference>
<evidence type="ECO:0000256" key="1">
    <source>
        <dbReference type="ARBA" id="ARBA00000798"/>
    </source>
</evidence>
<dbReference type="PROSITE" id="PS51841">
    <property type="entry name" value="LTD"/>
    <property type="match status" value="1"/>
</dbReference>
<organism evidence="10 11">
    <name type="scientific">Fictibacillus phosphorivorans</name>
    <dbReference type="NCBI Taxonomy" id="1221500"/>
    <lineage>
        <taxon>Bacteria</taxon>
        <taxon>Bacillati</taxon>
        <taxon>Bacillota</taxon>
        <taxon>Bacilli</taxon>
        <taxon>Bacillales</taxon>
        <taxon>Fictibacillaceae</taxon>
        <taxon>Fictibacillus</taxon>
    </lineage>
</organism>
<dbReference type="InterPro" id="IPR001322">
    <property type="entry name" value="Lamin_tail_dom"/>
</dbReference>
<evidence type="ECO:0000259" key="9">
    <source>
        <dbReference type="PROSITE" id="PS51841"/>
    </source>
</evidence>
<dbReference type="InterPro" id="IPR051406">
    <property type="entry name" value="PLD_domain"/>
</dbReference>
<keyword evidence="5" id="KW-0442">Lipid degradation</keyword>
<evidence type="ECO:0000313" key="10">
    <source>
        <dbReference type="EMBL" id="KZE66059.1"/>
    </source>
</evidence>
<feature type="signal peptide" evidence="7">
    <location>
        <begin position="1"/>
        <end position="27"/>
    </location>
</feature>
<evidence type="ECO:0000256" key="3">
    <source>
        <dbReference type="ARBA" id="ARBA00012027"/>
    </source>
</evidence>
<evidence type="ECO:0000256" key="6">
    <source>
        <dbReference type="ARBA" id="ARBA00023098"/>
    </source>
</evidence>
<feature type="domain" description="LTD" evidence="9">
    <location>
        <begin position="27"/>
        <end position="166"/>
    </location>
</feature>
<keyword evidence="6" id="KW-0443">Lipid metabolism</keyword>
<dbReference type="PANTHER" id="PTHR43856:SF1">
    <property type="entry name" value="MITOCHONDRIAL CARDIOLIPIN HYDROLASE"/>
    <property type="match status" value="1"/>
</dbReference>
<evidence type="ECO:0000259" key="8">
    <source>
        <dbReference type="PROSITE" id="PS50035"/>
    </source>
</evidence>
<dbReference type="EMBL" id="LRFC01000023">
    <property type="protein sequence ID" value="KZE66059.1"/>
    <property type="molecule type" value="Genomic_DNA"/>
</dbReference>
<dbReference type="SMART" id="SM00155">
    <property type="entry name" value="PLDc"/>
    <property type="match status" value="2"/>
</dbReference>
<dbReference type="SUPFAM" id="SSF56024">
    <property type="entry name" value="Phospholipase D/nuclease"/>
    <property type="match status" value="2"/>
</dbReference>
<dbReference type="InterPro" id="IPR036415">
    <property type="entry name" value="Lamin_tail_dom_sf"/>
</dbReference>
<dbReference type="GO" id="GO:0004630">
    <property type="term" value="F:phospholipase D activity"/>
    <property type="evidence" value="ECO:0007669"/>
    <property type="project" value="UniProtKB-EC"/>
</dbReference>
<comment type="catalytic activity">
    <reaction evidence="1">
        <text>a 1,2-diacyl-sn-glycero-3-phosphocholine + H2O = a 1,2-diacyl-sn-glycero-3-phosphate + choline + H(+)</text>
        <dbReference type="Rhea" id="RHEA:14445"/>
        <dbReference type="ChEBI" id="CHEBI:15354"/>
        <dbReference type="ChEBI" id="CHEBI:15377"/>
        <dbReference type="ChEBI" id="CHEBI:15378"/>
        <dbReference type="ChEBI" id="CHEBI:57643"/>
        <dbReference type="ChEBI" id="CHEBI:58608"/>
        <dbReference type="EC" id="3.1.4.4"/>
    </reaction>
</comment>
<keyword evidence="7" id="KW-0732">Signal</keyword>
<dbReference type="AlphaFoldDB" id="A0A163R1N1"/>
<keyword evidence="4" id="KW-0378">Hydrolase</keyword>
<dbReference type="EC" id="3.1.4.4" evidence="3"/>
<keyword evidence="11" id="KW-1185">Reference proteome</keyword>
<gene>
    <name evidence="10" type="ORF">AWM68_06700</name>
</gene>
<feature type="domain" description="PLD phosphodiesterase" evidence="8">
    <location>
        <begin position="378"/>
        <end position="405"/>
    </location>
</feature>
<feature type="domain" description="PLD phosphodiesterase" evidence="8">
    <location>
        <begin position="587"/>
        <end position="619"/>
    </location>
</feature>
<dbReference type="InterPro" id="IPR001736">
    <property type="entry name" value="PLipase_D/transphosphatidylase"/>
</dbReference>
<evidence type="ECO:0000256" key="5">
    <source>
        <dbReference type="ARBA" id="ARBA00022963"/>
    </source>
</evidence>
<dbReference type="PROSITE" id="PS50035">
    <property type="entry name" value="PLD"/>
    <property type="match status" value="2"/>
</dbReference>
<feature type="chain" id="PRO_5038597194" description="phospholipase D" evidence="7">
    <location>
        <begin position="28"/>
        <end position="655"/>
    </location>
</feature>
<dbReference type="Pfam" id="PF00932">
    <property type="entry name" value="LTD"/>
    <property type="match status" value="1"/>
</dbReference>
<dbReference type="CDD" id="cd09173">
    <property type="entry name" value="PLDc_Nuc_like_unchar1_2"/>
    <property type="match status" value="1"/>
</dbReference>
<dbReference type="GO" id="GO:0016891">
    <property type="term" value="F:RNA endonuclease activity producing 5'-phosphomonoesters, hydrolytic mechanism"/>
    <property type="evidence" value="ECO:0007669"/>
    <property type="project" value="TreeGrafter"/>
</dbReference>
<evidence type="ECO:0000313" key="11">
    <source>
        <dbReference type="Proteomes" id="UP000076567"/>
    </source>
</evidence>
<comment type="similarity">
    <text evidence="2">Belongs to the phospholipase D family.</text>
</comment>
<evidence type="ECO:0000256" key="2">
    <source>
        <dbReference type="ARBA" id="ARBA00008664"/>
    </source>
</evidence>